<dbReference type="InterPro" id="IPR011009">
    <property type="entry name" value="Kinase-like_dom_sf"/>
</dbReference>
<dbReference type="EMBL" id="BRYB01005946">
    <property type="protein sequence ID" value="GMI30933.1"/>
    <property type="molecule type" value="Genomic_DNA"/>
</dbReference>
<dbReference type="Proteomes" id="UP001165060">
    <property type="component" value="Unassembled WGS sequence"/>
</dbReference>
<accession>A0ABQ6MQJ3</accession>
<evidence type="ECO:0000313" key="2">
    <source>
        <dbReference type="EMBL" id="GMI30933.1"/>
    </source>
</evidence>
<protein>
    <submittedName>
        <fullName evidence="2">Uncharacterized protein</fullName>
    </submittedName>
</protein>
<proteinExistence type="predicted"/>
<feature type="region of interest" description="Disordered" evidence="1">
    <location>
        <begin position="328"/>
        <end position="350"/>
    </location>
</feature>
<reference evidence="2 3" key="1">
    <citation type="journal article" date="2023" name="Commun. Biol.">
        <title>Genome analysis of Parmales, the sister group of diatoms, reveals the evolutionary specialization of diatoms from phago-mixotrophs to photoautotrophs.</title>
        <authorList>
            <person name="Ban H."/>
            <person name="Sato S."/>
            <person name="Yoshikawa S."/>
            <person name="Yamada K."/>
            <person name="Nakamura Y."/>
            <person name="Ichinomiya M."/>
            <person name="Sato N."/>
            <person name="Blanc-Mathieu R."/>
            <person name="Endo H."/>
            <person name="Kuwata A."/>
            <person name="Ogata H."/>
        </authorList>
    </citation>
    <scope>NUCLEOTIDE SEQUENCE [LARGE SCALE GENOMIC DNA]</scope>
</reference>
<feature type="compositionally biased region" description="Basic and acidic residues" evidence="1">
    <location>
        <begin position="330"/>
        <end position="350"/>
    </location>
</feature>
<comment type="caution">
    <text evidence="2">The sequence shown here is derived from an EMBL/GenBank/DDBJ whole genome shotgun (WGS) entry which is preliminary data.</text>
</comment>
<name>A0ABQ6MQJ3_9STRA</name>
<feature type="non-terminal residue" evidence="2">
    <location>
        <position position="350"/>
    </location>
</feature>
<sequence>LLGSIENPPVKDLLIRLLARSPDDRPKDMDEVLNHDFFVEHAASHSQMREIAAITKRLELGQEKLLEGQAEIIKMSAATQQVVENSTSKLCKAIFEATEVSTPTSFVILPYEIPAPGAEMSESEQKSMLDKAESWVGTVTDLVEEGQGLIEDPVSYAKSFLGSAFKSKMAEVKEGLVQEHLFLYLVDEYNGKPVYDESGVFPIKIETKSELVDKYMPMMRVGLQAAAVANGAASLANIFCPFVPRKLIPSSLLAKATSFVNGLDKPSNVADNSSVQKHVDAGDEVGEAKRGGDLRDFEKFLQTHDPESSYAGLMRVCNEEDGTAIWVSEDSAKDIESGRGDATKDLEAEN</sequence>
<evidence type="ECO:0000256" key="1">
    <source>
        <dbReference type="SAM" id="MobiDB-lite"/>
    </source>
</evidence>
<dbReference type="SUPFAM" id="SSF56112">
    <property type="entry name" value="Protein kinase-like (PK-like)"/>
    <property type="match status" value="1"/>
</dbReference>
<keyword evidence="3" id="KW-1185">Reference proteome</keyword>
<feature type="non-terminal residue" evidence="2">
    <location>
        <position position="1"/>
    </location>
</feature>
<evidence type="ECO:0000313" key="3">
    <source>
        <dbReference type="Proteomes" id="UP001165060"/>
    </source>
</evidence>
<organism evidence="2 3">
    <name type="scientific">Tetraparma gracilis</name>
    <dbReference type="NCBI Taxonomy" id="2962635"/>
    <lineage>
        <taxon>Eukaryota</taxon>
        <taxon>Sar</taxon>
        <taxon>Stramenopiles</taxon>
        <taxon>Ochrophyta</taxon>
        <taxon>Bolidophyceae</taxon>
        <taxon>Parmales</taxon>
        <taxon>Triparmaceae</taxon>
        <taxon>Tetraparma</taxon>
    </lineage>
</organism>
<gene>
    <name evidence="2" type="ORF">TeGR_g6784</name>
</gene>